<protein>
    <submittedName>
        <fullName evidence="2">NAD(P)-dependent oxidoreductase</fullName>
    </submittedName>
</protein>
<evidence type="ECO:0000259" key="1">
    <source>
        <dbReference type="Pfam" id="PF03446"/>
    </source>
</evidence>
<dbReference type="InterPro" id="IPR006115">
    <property type="entry name" value="6PGDH_NADP-bd"/>
</dbReference>
<dbReference type="Gene3D" id="3.40.50.720">
    <property type="entry name" value="NAD(P)-binding Rossmann-like Domain"/>
    <property type="match status" value="1"/>
</dbReference>
<dbReference type="Pfam" id="PF03446">
    <property type="entry name" value="NAD_binding_2"/>
    <property type="match status" value="1"/>
</dbReference>
<organism evidence="2 3">
    <name type="scientific">Azospirillum melinis</name>
    <dbReference type="NCBI Taxonomy" id="328839"/>
    <lineage>
        <taxon>Bacteria</taxon>
        <taxon>Pseudomonadati</taxon>
        <taxon>Pseudomonadota</taxon>
        <taxon>Alphaproteobacteria</taxon>
        <taxon>Rhodospirillales</taxon>
        <taxon>Azospirillaceae</taxon>
        <taxon>Azospirillum</taxon>
    </lineage>
</organism>
<gene>
    <name evidence="2" type="ORF">GBZ48_34805</name>
</gene>
<accession>A0ABX2KMN2</accession>
<proteinExistence type="predicted"/>
<evidence type="ECO:0000313" key="2">
    <source>
        <dbReference type="EMBL" id="NUB04369.1"/>
    </source>
</evidence>
<evidence type="ECO:0000313" key="3">
    <source>
        <dbReference type="Proteomes" id="UP000605086"/>
    </source>
</evidence>
<reference evidence="2 3" key="1">
    <citation type="submission" date="2019-10" db="EMBL/GenBank/DDBJ databases">
        <title>Genome sequence of Azospirillum melinis.</title>
        <authorList>
            <person name="Ambrosini A."/>
            <person name="Sant'Anna F.H."/>
            <person name="Cassan F.D."/>
            <person name="Souza E.M."/>
            <person name="Passaglia L.M.P."/>
        </authorList>
    </citation>
    <scope>NUCLEOTIDE SEQUENCE [LARGE SCALE GENOMIC DNA]</scope>
    <source>
        <strain evidence="2 3">TMCY0552</strain>
    </source>
</reference>
<dbReference type="SUPFAM" id="SSF51735">
    <property type="entry name" value="NAD(P)-binding Rossmann-fold domains"/>
    <property type="match status" value="1"/>
</dbReference>
<sequence length="199" mass="20848">MDVGFVGNGEMADAIMDRLRQAGHRLHHDRHGRHDRSAFRDQAGMCDVVMMLLPDARAVEAALFGDARFANDGFAGALPPDTLVIDLSRIPPSEASANAARLSGMGVLTADAPLAPGFTPGFTPGFAIDLGGSDAACARAEPLLRLLSDGVVRAGGAGDGQRAHLARTADRKNDDPDGLHRLLRLMAFDGPAEPMLSAS</sequence>
<feature type="domain" description="6-phosphogluconate dehydrogenase NADP-binding" evidence="1">
    <location>
        <begin position="3"/>
        <end position="152"/>
    </location>
</feature>
<keyword evidence="3" id="KW-1185">Reference proteome</keyword>
<comment type="caution">
    <text evidence="2">The sequence shown here is derived from an EMBL/GenBank/DDBJ whole genome shotgun (WGS) entry which is preliminary data.</text>
</comment>
<dbReference type="PANTHER" id="PTHR43060">
    <property type="entry name" value="3-HYDROXYISOBUTYRATE DEHYDROGENASE-LIKE 1, MITOCHONDRIAL-RELATED"/>
    <property type="match status" value="1"/>
</dbReference>
<dbReference type="EMBL" id="WHOS01000106">
    <property type="protein sequence ID" value="NUB04369.1"/>
    <property type="molecule type" value="Genomic_DNA"/>
</dbReference>
<name>A0ABX2KMN2_9PROT</name>
<dbReference type="InterPro" id="IPR036291">
    <property type="entry name" value="NAD(P)-bd_dom_sf"/>
</dbReference>
<dbReference type="RefSeq" id="WP_174475199.1">
    <property type="nucleotide sequence ID" value="NZ_JAGINN010000008.1"/>
</dbReference>
<dbReference type="PANTHER" id="PTHR43060:SF15">
    <property type="entry name" value="3-HYDROXYISOBUTYRATE DEHYDROGENASE-LIKE 1, MITOCHONDRIAL-RELATED"/>
    <property type="match status" value="1"/>
</dbReference>
<dbReference type="Proteomes" id="UP000605086">
    <property type="component" value="Unassembled WGS sequence"/>
</dbReference>